<accession>A0ABQ7EZA3</accession>
<evidence type="ECO:0000256" key="1">
    <source>
        <dbReference type="SAM" id="MobiDB-lite"/>
    </source>
</evidence>
<gene>
    <name evidence="2" type="ORF">DY000_02047702</name>
</gene>
<dbReference type="Proteomes" id="UP000266723">
    <property type="component" value="Unassembled WGS sequence"/>
</dbReference>
<evidence type="ECO:0000313" key="2">
    <source>
        <dbReference type="EMBL" id="KAF3608756.1"/>
    </source>
</evidence>
<organism evidence="2 3">
    <name type="scientific">Brassica cretica</name>
    <name type="common">Mustard</name>
    <dbReference type="NCBI Taxonomy" id="69181"/>
    <lineage>
        <taxon>Eukaryota</taxon>
        <taxon>Viridiplantae</taxon>
        <taxon>Streptophyta</taxon>
        <taxon>Embryophyta</taxon>
        <taxon>Tracheophyta</taxon>
        <taxon>Spermatophyta</taxon>
        <taxon>Magnoliopsida</taxon>
        <taxon>eudicotyledons</taxon>
        <taxon>Gunneridae</taxon>
        <taxon>Pentapetalae</taxon>
        <taxon>rosids</taxon>
        <taxon>malvids</taxon>
        <taxon>Brassicales</taxon>
        <taxon>Brassicaceae</taxon>
        <taxon>Brassiceae</taxon>
        <taxon>Brassica</taxon>
    </lineage>
</organism>
<sequence>MSDRFTNPVPYCSGLVIERATADLSRADCDPQNTSPNPYHRTYRPSQAVPRDVSLSNRLLQLPP</sequence>
<proteinExistence type="predicted"/>
<feature type="region of interest" description="Disordered" evidence="1">
    <location>
        <begin position="26"/>
        <end position="48"/>
    </location>
</feature>
<reference evidence="2 3" key="1">
    <citation type="journal article" date="2020" name="BMC Genomics">
        <title>Intraspecific diversification of the crop wild relative Brassica cretica Lam. using demographic model selection.</title>
        <authorList>
            <person name="Kioukis A."/>
            <person name="Michalopoulou V.A."/>
            <person name="Briers L."/>
            <person name="Pirintsos S."/>
            <person name="Studholme D.J."/>
            <person name="Pavlidis P."/>
            <person name="Sarris P.F."/>
        </authorList>
    </citation>
    <scope>NUCLEOTIDE SEQUENCE [LARGE SCALE GENOMIC DNA]</scope>
    <source>
        <strain evidence="3">cv. PFS-1207/04</strain>
    </source>
</reference>
<evidence type="ECO:0000313" key="3">
    <source>
        <dbReference type="Proteomes" id="UP000266723"/>
    </source>
</evidence>
<dbReference type="EMBL" id="QGKV02000297">
    <property type="protein sequence ID" value="KAF3608756.1"/>
    <property type="molecule type" value="Genomic_DNA"/>
</dbReference>
<comment type="caution">
    <text evidence="2">The sequence shown here is derived from an EMBL/GenBank/DDBJ whole genome shotgun (WGS) entry which is preliminary data.</text>
</comment>
<protein>
    <submittedName>
        <fullName evidence="2">Uncharacterized protein</fullName>
    </submittedName>
</protein>
<name>A0ABQ7EZA3_BRACR</name>
<keyword evidence="3" id="KW-1185">Reference proteome</keyword>